<reference evidence="1 2" key="1">
    <citation type="submission" date="2014-01" db="EMBL/GenBank/DDBJ databases">
        <authorList>
            <consortium name="DOE Joint Genome Institute"/>
            <person name="Anderson I."/>
            <person name="Huntemann M."/>
            <person name="Han J."/>
            <person name="Chen A."/>
            <person name="Kyrpides N."/>
            <person name="Mavromatis K."/>
            <person name="Markowitz V."/>
            <person name="Palaniappan K."/>
            <person name="Ivanova N."/>
            <person name="Schaumberg A."/>
            <person name="Pati A."/>
            <person name="Liolios K."/>
            <person name="Nordberg H.P."/>
            <person name="Cantor M.N."/>
            <person name="Hua S.X."/>
            <person name="Woyke T."/>
        </authorList>
    </citation>
    <scope>NUCLEOTIDE SEQUENCE [LARGE SCALE GENOMIC DNA]</scope>
    <source>
        <strain evidence="1 2">XH-48</strain>
        <plasmid evidence="2">2</plasmid>
    </source>
</reference>
<accession>W0JXR8</accession>
<evidence type="ECO:0000313" key="2">
    <source>
        <dbReference type="Proteomes" id="UP000019024"/>
    </source>
</evidence>
<dbReference type="KEGG" id="hlr:HALLA_01565"/>
<evidence type="ECO:0000313" key="1">
    <source>
        <dbReference type="EMBL" id="AHG02015.1"/>
    </source>
</evidence>
<protein>
    <submittedName>
        <fullName evidence="1">Uncharacterized protein</fullName>
    </submittedName>
</protein>
<keyword evidence="1" id="KW-0614">Plasmid</keyword>
<sequence>MHRLLDGIRYIDDRLRRYHDATMVDTVASR</sequence>
<dbReference type="AlphaFoldDB" id="W0JXR8"/>
<dbReference type="EMBL" id="CP007057">
    <property type="protein sequence ID" value="AHG02015.1"/>
    <property type="molecule type" value="Genomic_DNA"/>
</dbReference>
<dbReference type="Proteomes" id="UP000019024">
    <property type="component" value="Plasmid unnamed2"/>
</dbReference>
<dbReference type="HOGENOM" id="CLU_3401534_0_0_2"/>
<name>W0JXR8_9EURY</name>
<keyword evidence="2" id="KW-1185">Reference proteome</keyword>
<proteinExistence type="predicted"/>
<gene>
    <name evidence="1" type="ORF">HALLA_01565</name>
</gene>
<organism evidence="1 2">
    <name type="scientific">Halostagnicola larsenii XH-48</name>
    <dbReference type="NCBI Taxonomy" id="797299"/>
    <lineage>
        <taxon>Archaea</taxon>
        <taxon>Methanobacteriati</taxon>
        <taxon>Methanobacteriota</taxon>
        <taxon>Stenosarchaea group</taxon>
        <taxon>Halobacteria</taxon>
        <taxon>Halobacteriales</taxon>
        <taxon>Natrialbaceae</taxon>
        <taxon>Halostagnicola</taxon>
    </lineage>
</organism>
<geneLocation type="plasmid" evidence="1">
    <name>unnamed</name>
</geneLocation>